<keyword evidence="11" id="KW-1185">Reference proteome</keyword>
<proteinExistence type="predicted"/>
<feature type="transmembrane region" description="Helical" evidence="8">
    <location>
        <begin position="140"/>
        <end position="159"/>
    </location>
</feature>
<dbReference type="Pfam" id="PF18967">
    <property type="entry name" value="PycTM"/>
    <property type="match status" value="1"/>
</dbReference>
<evidence type="ECO:0000256" key="6">
    <source>
        <dbReference type="ARBA" id="ARBA00023118"/>
    </source>
</evidence>
<dbReference type="AlphaFoldDB" id="A0A9X2RHV2"/>
<evidence type="ECO:0000256" key="2">
    <source>
        <dbReference type="ARBA" id="ARBA00022475"/>
    </source>
</evidence>
<comment type="caution">
    <text evidence="10">The sequence shown here is derived from an EMBL/GenBank/DDBJ whole genome shotgun (WGS) entry which is preliminary data.</text>
</comment>
<evidence type="ECO:0000256" key="8">
    <source>
        <dbReference type="SAM" id="Phobius"/>
    </source>
</evidence>
<dbReference type="Proteomes" id="UP001139125">
    <property type="component" value="Unassembled WGS sequence"/>
</dbReference>
<sequence>MENTKSIDRLNYSWNIFLHQQELIKLADNKIRYLFLVSSVAATFILTESKTLETINISEILFMGSFVLFLAFASLTIKPRKTTHGGNDTSRLVYHQDIISRPNRAAYAADFREASDEELQSDLLHQIYEISSIANKKYRYYNYSFYTLCVQIIFFFIVLI</sequence>
<dbReference type="GO" id="GO:0005886">
    <property type="term" value="C:plasma membrane"/>
    <property type="evidence" value="ECO:0007669"/>
    <property type="project" value="UniProtKB-SubCell"/>
</dbReference>
<keyword evidence="3 8" id="KW-0812">Transmembrane</keyword>
<dbReference type="GO" id="GO:0051607">
    <property type="term" value="P:defense response to virus"/>
    <property type="evidence" value="ECO:0007669"/>
    <property type="project" value="UniProtKB-KW"/>
</dbReference>
<comment type="subcellular location">
    <subcellularLocation>
        <location evidence="1">Cell membrane</location>
    </subcellularLocation>
</comment>
<reference evidence="10" key="1">
    <citation type="submission" date="2022-06" db="EMBL/GenBank/DDBJ databases">
        <title>Gracilimonas sp. CAU 1638 isolated from sea sediment.</title>
        <authorList>
            <person name="Kim W."/>
        </authorList>
    </citation>
    <scope>NUCLEOTIDE SEQUENCE</scope>
    <source>
        <strain evidence="10">CAU 1638</strain>
    </source>
</reference>
<feature type="transmembrane region" description="Helical" evidence="8">
    <location>
        <begin position="31"/>
        <end position="48"/>
    </location>
</feature>
<keyword evidence="6" id="KW-0051">Antiviral defense</keyword>
<protein>
    <submittedName>
        <fullName evidence="10">DUF5706 domain-containing protein</fullName>
    </submittedName>
</protein>
<keyword evidence="4" id="KW-0547">Nucleotide-binding</keyword>
<evidence type="ECO:0000256" key="3">
    <source>
        <dbReference type="ARBA" id="ARBA00022692"/>
    </source>
</evidence>
<feature type="transmembrane region" description="Helical" evidence="8">
    <location>
        <begin position="60"/>
        <end position="77"/>
    </location>
</feature>
<keyword evidence="7 8" id="KW-0472">Membrane</keyword>
<feature type="domain" description="Pycsar effector protein" evidence="9">
    <location>
        <begin position="14"/>
        <end position="159"/>
    </location>
</feature>
<dbReference type="InterPro" id="IPR043760">
    <property type="entry name" value="PycTM_dom"/>
</dbReference>
<evidence type="ECO:0000256" key="4">
    <source>
        <dbReference type="ARBA" id="ARBA00022741"/>
    </source>
</evidence>
<gene>
    <name evidence="10" type="ORF">NM125_13675</name>
</gene>
<evidence type="ECO:0000256" key="5">
    <source>
        <dbReference type="ARBA" id="ARBA00022989"/>
    </source>
</evidence>
<dbReference type="EMBL" id="JANDBC010000003">
    <property type="protein sequence ID" value="MCP9292633.1"/>
    <property type="molecule type" value="Genomic_DNA"/>
</dbReference>
<evidence type="ECO:0000313" key="10">
    <source>
        <dbReference type="EMBL" id="MCP9292633.1"/>
    </source>
</evidence>
<accession>A0A9X2RHV2</accession>
<evidence type="ECO:0000256" key="1">
    <source>
        <dbReference type="ARBA" id="ARBA00004236"/>
    </source>
</evidence>
<organism evidence="10 11">
    <name type="scientific">Gracilimonas sediminicola</name>
    <dbReference type="NCBI Taxonomy" id="2952158"/>
    <lineage>
        <taxon>Bacteria</taxon>
        <taxon>Pseudomonadati</taxon>
        <taxon>Balneolota</taxon>
        <taxon>Balneolia</taxon>
        <taxon>Balneolales</taxon>
        <taxon>Balneolaceae</taxon>
        <taxon>Gracilimonas</taxon>
    </lineage>
</organism>
<dbReference type="GO" id="GO:0000166">
    <property type="term" value="F:nucleotide binding"/>
    <property type="evidence" value="ECO:0007669"/>
    <property type="project" value="UniProtKB-KW"/>
</dbReference>
<keyword evidence="5 8" id="KW-1133">Transmembrane helix</keyword>
<dbReference type="RefSeq" id="WP_255135530.1">
    <property type="nucleotide sequence ID" value="NZ_JANDBC010000003.1"/>
</dbReference>
<evidence type="ECO:0000256" key="7">
    <source>
        <dbReference type="ARBA" id="ARBA00023136"/>
    </source>
</evidence>
<name>A0A9X2RHV2_9BACT</name>
<keyword evidence="2" id="KW-1003">Cell membrane</keyword>
<evidence type="ECO:0000313" key="11">
    <source>
        <dbReference type="Proteomes" id="UP001139125"/>
    </source>
</evidence>
<evidence type="ECO:0000259" key="9">
    <source>
        <dbReference type="Pfam" id="PF18967"/>
    </source>
</evidence>